<evidence type="ECO:0000256" key="2">
    <source>
        <dbReference type="ARBA" id="ARBA00007879"/>
    </source>
</evidence>
<reference evidence="4 5" key="1">
    <citation type="submission" date="2022-03" db="EMBL/GenBank/DDBJ databases">
        <authorList>
            <person name="Macdonald S."/>
            <person name="Ahmed S."/>
            <person name="Newling K."/>
        </authorList>
    </citation>
    <scope>NUCLEOTIDE SEQUENCE [LARGE SCALE GENOMIC DNA]</scope>
</reference>
<feature type="region of interest" description="Disordered" evidence="3">
    <location>
        <begin position="1"/>
        <end position="51"/>
    </location>
</feature>
<feature type="region of interest" description="Disordered" evidence="3">
    <location>
        <begin position="82"/>
        <end position="102"/>
    </location>
</feature>
<dbReference type="InterPro" id="IPR037151">
    <property type="entry name" value="AlkB-like_sf"/>
</dbReference>
<proteinExistence type="inferred from homology"/>
<dbReference type="EMBL" id="CAKOAT010249487">
    <property type="protein sequence ID" value="CAH8358553.1"/>
    <property type="molecule type" value="Genomic_DNA"/>
</dbReference>
<accession>A0ABC8KJ71</accession>
<protein>
    <submittedName>
        <fullName evidence="4">Uncharacterized protein</fullName>
    </submittedName>
</protein>
<dbReference type="Gene3D" id="2.60.120.590">
    <property type="entry name" value="Alpha-ketoglutarate-dependent dioxygenase AlkB-like"/>
    <property type="match status" value="1"/>
</dbReference>
<evidence type="ECO:0000313" key="5">
    <source>
        <dbReference type="Proteomes" id="UP001642260"/>
    </source>
</evidence>
<evidence type="ECO:0000256" key="1">
    <source>
        <dbReference type="ARBA" id="ARBA00001954"/>
    </source>
</evidence>
<keyword evidence="5" id="KW-1185">Reference proteome</keyword>
<gene>
    <name evidence="4" type="ORF">ERUC_LOCUS24309</name>
</gene>
<comment type="caution">
    <text evidence="4">The sequence shown here is derived from an EMBL/GenBank/DDBJ whole genome shotgun (WGS) entry which is preliminary data.</text>
</comment>
<name>A0ABC8KJ71_ERUVS</name>
<comment type="cofactor">
    <cofactor evidence="1">
        <name>Fe(2+)</name>
        <dbReference type="ChEBI" id="CHEBI:29033"/>
    </cofactor>
</comment>
<dbReference type="AlphaFoldDB" id="A0ABC8KJ71"/>
<comment type="similarity">
    <text evidence="2">Belongs to the alkB family.</text>
</comment>
<evidence type="ECO:0000256" key="3">
    <source>
        <dbReference type="SAM" id="MobiDB-lite"/>
    </source>
</evidence>
<feature type="compositionally biased region" description="Polar residues" evidence="3">
    <location>
        <begin position="82"/>
        <end position="97"/>
    </location>
</feature>
<sequence length="265" mass="29505">MNHGEGWNSGGRRDHRGRSQATWQKVNCKSPIDRGRGFRGGGRCTQSLSRRNNNSPVQVYFEKSKISNVGLVEKSAQQEVKSGDNTDVLQPSASSVSRECEDMKGGGMSCDLMTRMGDDSLSGQVSMSSTSDSKVEISSVIGNASDDSNTKLFDIYLERKGNELKPFFLELNREKRRAAKGYTGFVIRPGMVHLQNYLSFNDQVMIVKKFWELGLGEGGFYQPHFRDGASLHLKMMCLGKNWDPQTSRYGDTQPHDGSVPPKDSF</sequence>
<organism evidence="4 5">
    <name type="scientific">Eruca vesicaria subsp. sativa</name>
    <name type="common">Garden rocket</name>
    <name type="synonym">Eruca sativa</name>
    <dbReference type="NCBI Taxonomy" id="29727"/>
    <lineage>
        <taxon>Eukaryota</taxon>
        <taxon>Viridiplantae</taxon>
        <taxon>Streptophyta</taxon>
        <taxon>Embryophyta</taxon>
        <taxon>Tracheophyta</taxon>
        <taxon>Spermatophyta</taxon>
        <taxon>Magnoliopsida</taxon>
        <taxon>eudicotyledons</taxon>
        <taxon>Gunneridae</taxon>
        <taxon>Pentapetalae</taxon>
        <taxon>rosids</taxon>
        <taxon>malvids</taxon>
        <taxon>Brassicales</taxon>
        <taxon>Brassicaceae</taxon>
        <taxon>Brassiceae</taxon>
        <taxon>Eruca</taxon>
    </lineage>
</organism>
<dbReference type="InterPro" id="IPR004574">
    <property type="entry name" value="Alkb"/>
</dbReference>
<evidence type="ECO:0000313" key="4">
    <source>
        <dbReference type="EMBL" id="CAH8358553.1"/>
    </source>
</evidence>
<dbReference type="PANTHER" id="PTHR16557:SF2">
    <property type="entry name" value="NUCLEIC ACID DIOXYGENASE ALKBH1"/>
    <property type="match status" value="1"/>
</dbReference>
<dbReference type="PANTHER" id="PTHR16557">
    <property type="entry name" value="ALKYLATED DNA REPAIR PROTEIN ALKB-RELATED"/>
    <property type="match status" value="1"/>
</dbReference>
<dbReference type="Proteomes" id="UP001642260">
    <property type="component" value="Unassembled WGS sequence"/>
</dbReference>